<proteinExistence type="predicted"/>
<dbReference type="InterPro" id="IPR029063">
    <property type="entry name" value="SAM-dependent_MTases_sf"/>
</dbReference>
<protein>
    <submittedName>
        <fullName evidence="1">Uncharacterized protein</fullName>
    </submittedName>
</protein>
<dbReference type="EMBL" id="KQ243306">
    <property type="protein sequence ID" value="KNC76007.1"/>
    <property type="molecule type" value="Genomic_DNA"/>
</dbReference>
<dbReference type="InterPro" id="IPR019410">
    <property type="entry name" value="Methyltransf_16"/>
</dbReference>
<name>A0A0L0FGV8_9EUKA</name>
<dbReference type="Proteomes" id="UP000054560">
    <property type="component" value="Unassembled WGS sequence"/>
</dbReference>
<organism evidence="1 2">
    <name type="scientific">Sphaeroforma arctica JP610</name>
    <dbReference type="NCBI Taxonomy" id="667725"/>
    <lineage>
        <taxon>Eukaryota</taxon>
        <taxon>Ichthyosporea</taxon>
        <taxon>Ichthyophonida</taxon>
        <taxon>Sphaeroforma</taxon>
    </lineage>
</organism>
<accession>A0A0L0FGV8</accession>
<dbReference type="Gene3D" id="3.40.50.150">
    <property type="entry name" value="Vaccinia Virus protein VP39"/>
    <property type="match status" value="1"/>
</dbReference>
<dbReference type="PANTHER" id="PTHR14614:SF109">
    <property type="entry name" value="RIBOSOMAL LYSINE N-METHYLTRANSFERASE 5"/>
    <property type="match status" value="1"/>
</dbReference>
<dbReference type="GeneID" id="25911984"/>
<dbReference type="OrthoDB" id="407325at2759"/>
<gene>
    <name evidence="1" type="ORF">SARC_11480</name>
</gene>
<dbReference type="AlphaFoldDB" id="A0A0L0FGV8"/>
<dbReference type="PANTHER" id="PTHR14614">
    <property type="entry name" value="HEPATOCELLULAR CARCINOMA-ASSOCIATED ANTIGEN"/>
    <property type="match status" value="1"/>
</dbReference>
<dbReference type="STRING" id="667725.A0A0L0FGV8"/>
<evidence type="ECO:0000313" key="1">
    <source>
        <dbReference type="EMBL" id="KNC76007.1"/>
    </source>
</evidence>
<dbReference type="SUPFAM" id="SSF53335">
    <property type="entry name" value="S-adenosyl-L-methionine-dependent methyltransferases"/>
    <property type="match status" value="1"/>
</dbReference>
<dbReference type="Pfam" id="PF10294">
    <property type="entry name" value="Methyltransf_16"/>
    <property type="match status" value="2"/>
</dbReference>
<reference evidence="1 2" key="1">
    <citation type="submission" date="2011-02" db="EMBL/GenBank/DDBJ databases">
        <title>The Genome Sequence of Sphaeroforma arctica JP610.</title>
        <authorList>
            <consortium name="The Broad Institute Genome Sequencing Platform"/>
            <person name="Russ C."/>
            <person name="Cuomo C."/>
            <person name="Young S.K."/>
            <person name="Zeng Q."/>
            <person name="Gargeya S."/>
            <person name="Alvarado L."/>
            <person name="Berlin A."/>
            <person name="Chapman S.B."/>
            <person name="Chen Z."/>
            <person name="Freedman E."/>
            <person name="Gellesch M."/>
            <person name="Goldberg J."/>
            <person name="Griggs A."/>
            <person name="Gujja S."/>
            <person name="Heilman E."/>
            <person name="Heiman D."/>
            <person name="Howarth C."/>
            <person name="Mehta T."/>
            <person name="Neiman D."/>
            <person name="Pearson M."/>
            <person name="Roberts A."/>
            <person name="Saif S."/>
            <person name="Shea T."/>
            <person name="Shenoy N."/>
            <person name="Sisk P."/>
            <person name="Stolte C."/>
            <person name="Sykes S."/>
            <person name="White J."/>
            <person name="Yandava C."/>
            <person name="Burger G."/>
            <person name="Gray M.W."/>
            <person name="Holland P.W.H."/>
            <person name="King N."/>
            <person name="Lang F.B.F."/>
            <person name="Roger A.J."/>
            <person name="Ruiz-Trillo I."/>
            <person name="Haas B."/>
            <person name="Nusbaum C."/>
            <person name="Birren B."/>
        </authorList>
    </citation>
    <scope>NUCLEOTIDE SEQUENCE [LARGE SCALE GENOMIC DNA]</scope>
    <source>
        <strain evidence="1 2">JP610</strain>
    </source>
</reference>
<keyword evidence="2" id="KW-1185">Reference proteome</keyword>
<dbReference type="RefSeq" id="XP_014149909.1">
    <property type="nucleotide sequence ID" value="XM_014294434.1"/>
</dbReference>
<sequence>MLKIRREYSLCSALSFSLGNYTATTAQRWSVDALRKKCECQRCLNGEATTHNDDSHDQSLQQKFHICGKSVEILGGTTKCARVASKWLTERDEEWGRISALEIGSGTGLVGITLSLLGCKSVTFTDQEPVLDTIRHNVEGNLEKMSRDNSRTRFTVRGGNEVFTTEKVEERGDDSGLVSSEGAWDIEELFWGTLGSEALIGRVGKRKGVSGPQSGHHWDVVIGSDLIFAHENIEPLVQTYEKLCGPNTKAYLVTINRFDWEARFFKLMEEQFDEELVLQEGDIYIHAFTKRRMEV</sequence>
<evidence type="ECO:0000313" key="2">
    <source>
        <dbReference type="Proteomes" id="UP000054560"/>
    </source>
</evidence>